<evidence type="ECO:0000313" key="3">
    <source>
        <dbReference type="EMBL" id="EPT01959.1"/>
    </source>
</evidence>
<dbReference type="OrthoDB" id="272077at2759"/>
<dbReference type="PANTHER" id="PTHR46430:SF2">
    <property type="entry name" value="CHITIN SYNTHASE REGULATORY FACTOR 4"/>
    <property type="match status" value="1"/>
</dbReference>
<keyword evidence="1" id="KW-0677">Repeat</keyword>
<protein>
    <recommendedName>
        <fullName evidence="5">HCP-like protein</fullName>
    </recommendedName>
</protein>
<dbReference type="InParanoid" id="S8EFH6"/>
<evidence type="ECO:0000313" key="4">
    <source>
        <dbReference type="Proteomes" id="UP000015241"/>
    </source>
</evidence>
<dbReference type="Gene3D" id="1.25.40.10">
    <property type="entry name" value="Tetratricopeptide repeat domain"/>
    <property type="match status" value="1"/>
</dbReference>
<feature type="compositionally biased region" description="Basic and acidic residues" evidence="2">
    <location>
        <begin position="394"/>
        <end position="406"/>
    </location>
</feature>
<dbReference type="eggNOG" id="KOG1550">
    <property type="taxonomic scope" value="Eukaryota"/>
</dbReference>
<organism evidence="3 4">
    <name type="scientific">Fomitopsis schrenkii</name>
    <name type="common">Brown rot fungus</name>
    <dbReference type="NCBI Taxonomy" id="2126942"/>
    <lineage>
        <taxon>Eukaryota</taxon>
        <taxon>Fungi</taxon>
        <taxon>Dikarya</taxon>
        <taxon>Basidiomycota</taxon>
        <taxon>Agaricomycotina</taxon>
        <taxon>Agaricomycetes</taxon>
        <taxon>Polyporales</taxon>
        <taxon>Fomitopsis</taxon>
    </lineage>
</organism>
<dbReference type="Proteomes" id="UP000015241">
    <property type="component" value="Unassembled WGS sequence"/>
</dbReference>
<evidence type="ECO:0000256" key="2">
    <source>
        <dbReference type="SAM" id="MobiDB-lite"/>
    </source>
</evidence>
<dbReference type="SMART" id="SM00671">
    <property type="entry name" value="SEL1"/>
    <property type="match status" value="4"/>
</dbReference>
<dbReference type="Pfam" id="PF08238">
    <property type="entry name" value="Sel1"/>
    <property type="match status" value="5"/>
</dbReference>
<accession>S8EFH6</accession>
<dbReference type="InterPro" id="IPR051726">
    <property type="entry name" value="Chitin_Synth_Reg"/>
</dbReference>
<dbReference type="HOGENOM" id="CLU_009491_1_1_1"/>
<evidence type="ECO:0000256" key="1">
    <source>
        <dbReference type="ARBA" id="ARBA00022737"/>
    </source>
</evidence>
<dbReference type="InterPro" id="IPR011990">
    <property type="entry name" value="TPR-like_helical_dom_sf"/>
</dbReference>
<feature type="region of interest" description="Disordered" evidence="2">
    <location>
        <begin position="394"/>
        <end position="463"/>
    </location>
</feature>
<dbReference type="AlphaFoldDB" id="S8EFH6"/>
<proteinExistence type="predicted"/>
<name>S8EFH6_FOMSC</name>
<gene>
    <name evidence="3" type="ORF">FOMPIDRAFT_1160806</name>
</gene>
<dbReference type="EMBL" id="KE504138">
    <property type="protein sequence ID" value="EPT01959.1"/>
    <property type="molecule type" value="Genomic_DNA"/>
</dbReference>
<dbReference type="SUPFAM" id="SSF81901">
    <property type="entry name" value="HCP-like"/>
    <property type="match status" value="1"/>
</dbReference>
<dbReference type="PANTHER" id="PTHR46430">
    <property type="entry name" value="PROTEIN SKT5-RELATED"/>
    <property type="match status" value="1"/>
</dbReference>
<sequence length="485" mass="52505">MAASEILHDPSIAYLVARLPTVATLSVQLNVVQDPSYDPAGQVAWCHEVLDLVERTVRLYPSGKPPSGTPACIADPELQRLVDTAIPMLLKLGGRKKSSQNFVPGYVAEAIYLCSTCEASGAFPQYISHNPKHAFSQCDQAARAGYHPAWLDLARDFEKFGDVQHALDCLEYGAQHSVPGCLFRLGMGYLTGQLGLPVAPDEALPLLKQAATLSTPETPHPAYNYALLLLNELPDASVQPRLLALQLPPGTTSAQEARRHLERAAYLGYAPAQTRLGQAYEFADDLGGFPFDAALSVQYYGLAAAQGDAEAEMGVSKWFLCGSEEAFERDEALAVWYAESAAKRGLPSAMFAMGYYTEVGVGCGKDVLAAQKWYQMAAQHGSTEAAGRLQELSRSKALSRQEHEQLTETTLVRKRTQARMRSDATPRNAAPPMPSGPSTNTAYNAPPSMPAQQMSIPQPARRGPQTFEAMGIQTGKAEDKDCIIM</sequence>
<evidence type="ECO:0008006" key="5">
    <source>
        <dbReference type="Google" id="ProtNLM"/>
    </source>
</evidence>
<reference evidence="3 4" key="1">
    <citation type="journal article" date="2012" name="Science">
        <title>The Paleozoic origin of enzymatic lignin decomposition reconstructed from 31 fungal genomes.</title>
        <authorList>
            <person name="Floudas D."/>
            <person name="Binder M."/>
            <person name="Riley R."/>
            <person name="Barry K."/>
            <person name="Blanchette R.A."/>
            <person name="Henrissat B."/>
            <person name="Martinez A.T."/>
            <person name="Otillar R."/>
            <person name="Spatafora J.W."/>
            <person name="Yadav J.S."/>
            <person name="Aerts A."/>
            <person name="Benoit I."/>
            <person name="Boyd A."/>
            <person name="Carlson A."/>
            <person name="Copeland A."/>
            <person name="Coutinho P.M."/>
            <person name="de Vries R.P."/>
            <person name="Ferreira P."/>
            <person name="Findley K."/>
            <person name="Foster B."/>
            <person name="Gaskell J."/>
            <person name="Glotzer D."/>
            <person name="Gorecki P."/>
            <person name="Heitman J."/>
            <person name="Hesse C."/>
            <person name="Hori C."/>
            <person name="Igarashi K."/>
            <person name="Jurgens J.A."/>
            <person name="Kallen N."/>
            <person name="Kersten P."/>
            <person name="Kohler A."/>
            <person name="Kuees U."/>
            <person name="Kumar T.K.A."/>
            <person name="Kuo A."/>
            <person name="LaButti K."/>
            <person name="Larrondo L.F."/>
            <person name="Lindquist E."/>
            <person name="Ling A."/>
            <person name="Lombard V."/>
            <person name="Lucas S."/>
            <person name="Lundell T."/>
            <person name="Martin R."/>
            <person name="McLaughlin D.J."/>
            <person name="Morgenstern I."/>
            <person name="Morin E."/>
            <person name="Murat C."/>
            <person name="Nagy L.G."/>
            <person name="Nolan M."/>
            <person name="Ohm R.A."/>
            <person name="Patyshakuliyeva A."/>
            <person name="Rokas A."/>
            <person name="Ruiz-Duenas F.J."/>
            <person name="Sabat G."/>
            <person name="Salamov A."/>
            <person name="Samejima M."/>
            <person name="Schmutz J."/>
            <person name="Slot J.C."/>
            <person name="St John F."/>
            <person name="Stenlid J."/>
            <person name="Sun H."/>
            <person name="Sun S."/>
            <person name="Syed K."/>
            <person name="Tsang A."/>
            <person name="Wiebenga A."/>
            <person name="Young D."/>
            <person name="Pisabarro A."/>
            <person name="Eastwood D.C."/>
            <person name="Martin F."/>
            <person name="Cullen D."/>
            <person name="Grigoriev I.V."/>
            <person name="Hibbett D.S."/>
        </authorList>
    </citation>
    <scope>NUCLEOTIDE SEQUENCE</scope>
    <source>
        <strain evidence="4">FP-58527</strain>
    </source>
</reference>
<dbReference type="InterPro" id="IPR006597">
    <property type="entry name" value="Sel1-like"/>
</dbReference>
<keyword evidence="4" id="KW-1185">Reference proteome</keyword>
<dbReference type="STRING" id="743788.S8EFH6"/>